<feature type="region of interest" description="Disordered" evidence="1">
    <location>
        <begin position="1"/>
        <end position="60"/>
    </location>
</feature>
<dbReference type="SUPFAM" id="SSF69322">
    <property type="entry name" value="Tricorn protease domain 2"/>
    <property type="match status" value="1"/>
</dbReference>
<accession>A0AAD4RDZ4</accession>
<evidence type="ECO:0000259" key="2">
    <source>
        <dbReference type="Pfam" id="PF12894"/>
    </source>
</evidence>
<dbReference type="EMBL" id="JAKKPZ010000001">
    <property type="protein sequence ID" value="KAI1729396.1"/>
    <property type="molecule type" value="Genomic_DNA"/>
</dbReference>
<feature type="compositionally biased region" description="Polar residues" evidence="1">
    <location>
        <begin position="17"/>
        <end position="60"/>
    </location>
</feature>
<keyword evidence="4" id="KW-1185">Reference proteome</keyword>
<evidence type="ECO:0000313" key="3">
    <source>
        <dbReference type="EMBL" id="KAI1729396.1"/>
    </source>
</evidence>
<comment type="caution">
    <text evidence="3">The sequence shown here is derived from an EMBL/GenBank/DDBJ whole genome shotgun (WGS) entry which is preliminary data.</text>
</comment>
<protein>
    <submittedName>
        <fullName evidence="3">Anaphase-promoting complex subunit 4 WD40 domain-containing protein</fullName>
    </submittedName>
</protein>
<name>A0AAD4RDZ4_9BILA</name>
<proteinExistence type="predicted"/>
<dbReference type="Pfam" id="PF12894">
    <property type="entry name" value="ANAPC4_WD40"/>
    <property type="match status" value="1"/>
</dbReference>
<sequence length="434" mass="49920">MEAEKTHTGANIERNRQNSSISSKNTNNLADCNSTVPLGSSSKQQSFTAQKENISGNKSTMQIEENLTAQSGRITPMPTPLRKFDALSSGRELELFRIDGKPAYNNKNVALAEWISEWHSTRIGVSTWRFGCQKKFLEDWLEGERIQYLNQKMWYDLCMSSSSGSIANICWSPDGEVLLVLFEEGKIYFLDAQTGRTIFCTFHSFRPSMMRWLIQKLTRLQQKDAYNSRLPLFVFEQQLWDMAQACESNRKLLKHLLRSLCSFCIHNVTDHHLLCEKQFVDKADVQNFIYLIQSISLPQLPDDTSVYSGLQTYSDIAYLDNWIDRIRNINKEAESSLVEYPTKMEVTDSDKQDQKSIRLAFLDNVLPFLESDDRVEERHRFIKEPGFFLNLDSDNPKFSTQECNKILGESSCLQASMGKSLKLLRNLLRTGTSK</sequence>
<gene>
    <name evidence="3" type="ORF">DdX_01636</name>
</gene>
<dbReference type="InterPro" id="IPR024977">
    <property type="entry name" value="Apc4-like_WD40_dom"/>
</dbReference>
<evidence type="ECO:0000313" key="4">
    <source>
        <dbReference type="Proteomes" id="UP001201812"/>
    </source>
</evidence>
<dbReference type="Proteomes" id="UP001201812">
    <property type="component" value="Unassembled WGS sequence"/>
</dbReference>
<dbReference type="AlphaFoldDB" id="A0AAD4RDZ4"/>
<feature type="domain" description="Anaphase-promoting complex subunit 4-like WD40" evidence="2">
    <location>
        <begin position="149"/>
        <end position="212"/>
    </location>
</feature>
<evidence type="ECO:0000256" key="1">
    <source>
        <dbReference type="SAM" id="MobiDB-lite"/>
    </source>
</evidence>
<reference evidence="3" key="1">
    <citation type="submission" date="2022-01" db="EMBL/GenBank/DDBJ databases">
        <title>Genome Sequence Resource for Two Populations of Ditylenchus destructor, the Migratory Endoparasitic Phytonematode.</title>
        <authorList>
            <person name="Zhang H."/>
            <person name="Lin R."/>
            <person name="Xie B."/>
        </authorList>
    </citation>
    <scope>NUCLEOTIDE SEQUENCE</scope>
    <source>
        <strain evidence="3">BazhouSP</strain>
    </source>
</reference>
<organism evidence="3 4">
    <name type="scientific">Ditylenchus destructor</name>
    <dbReference type="NCBI Taxonomy" id="166010"/>
    <lineage>
        <taxon>Eukaryota</taxon>
        <taxon>Metazoa</taxon>
        <taxon>Ecdysozoa</taxon>
        <taxon>Nematoda</taxon>
        <taxon>Chromadorea</taxon>
        <taxon>Rhabditida</taxon>
        <taxon>Tylenchina</taxon>
        <taxon>Tylenchomorpha</taxon>
        <taxon>Sphaerularioidea</taxon>
        <taxon>Anguinidae</taxon>
        <taxon>Anguininae</taxon>
        <taxon>Ditylenchus</taxon>
    </lineage>
</organism>